<reference evidence="1" key="2">
    <citation type="journal article" date="2015" name="Fish Shellfish Immunol.">
        <title>Early steps in the European eel (Anguilla anguilla)-Vibrio vulnificus interaction in the gills: Role of the RtxA13 toxin.</title>
        <authorList>
            <person name="Callol A."/>
            <person name="Pajuelo D."/>
            <person name="Ebbesson L."/>
            <person name="Teles M."/>
            <person name="MacKenzie S."/>
            <person name="Amaro C."/>
        </authorList>
    </citation>
    <scope>NUCLEOTIDE SEQUENCE</scope>
</reference>
<dbReference type="AlphaFoldDB" id="A0A0E9Y2J9"/>
<protein>
    <submittedName>
        <fullName evidence="1">Uncharacterized protein</fullName>
    </submittedName>
</protein>
<dbReference type="EMBL" id="GBXM01000107">
    <property type="protein sequence ID" value="JAI08471.1"/>
    <property type="molecule type" value="Transcribed_RNA"/>
</dbReference>
<organism evidence="1">
    <name type="scientific">Anguilla anguilla</name>
    <name type="common">European freshwater eel</name>
    <name type="synonym">Muraena anguilla</name>
    <dbReference type="NCBI Taxonomy" id="7936"/>
    <lineage>
        <taxon>Eukaryota</taxon>
        <taxon>Metazoa</taxon>
        <taxon>Chordata</taxon>
        <taxon>Craniata</taxon>
        <taxon>Vertebrata</taxon>
        <taxon>Euteleostomi</taxon>
        <taxon>Actinopterygii</taxon>
        <taxon>Neopterygii</taxon>
        <taxon>Teleostei</taxon>
        <taxon>Anguilliformes</taxon>
        <taxon>Anguillidae</taxon>
        <taxon>Anguilla</taxon>
    </lineage>
</organism>
<reference evidence="1" key="1">
    <citation type="submission" date="2014-11" db="EMBL/GenBank/DDBJ databases">
        <authorList>
            <person name="Amaro Gonzalez C."/>
        </authorList>
    </citation>
    <scope>NUCLEOTIDE SEQUENCE</scope>
</reference>
<evidence type="ECO:0000313" key="1">
    <source>
        <dbReference type="EMBL" id="JAI08471.1"/>
    </source>
</evidence>
<sequence>MLVPDFEHVYVDLENSIPCLRAYSAFMIRVRHS</sequence>
<name>A0A0E9Y2J9_ANGAN</name>
<accession>A0A0E9Y2J9</accession>
<proteinExistence type="predicted"/>